<reference evidence="2 3" key="1">
    <citation type="journal article" date="2013" name="PLoS Genet.">
        <title>Distinctive expansion of potential virulence genes in the genome of the oomycete fish pathogen Saprolegnia parasitica.</title>
        <authorList>
            <person name="Jiang R.H."/>
            <person name="de Bruijn I."/>
            <person name="Haas B.J."/>
            <person name="Belmonte R."/>
            <person name="Lobach L."/>
            <person name="Christie J."/>
            <person name="van den Ackerveken G."/>
            <person name="Bottin A."/>
            <person name="Bulone V."/>
            <person name="Diaz-Moreno S.M."/>
            <person name="Dumas B."/>
            <person name="Fan L."/>
            <person name="Gaulin E."/>
            <person name="Govers F."/>
            <person name="Grenville-Briggs L.J."/>
            <person name="Horner N.R."/>
            <person name="Levin J.Z."/>
            <person name="Mammella M."/>
            <person name="Meijer H.J."/>
            <person name="Morris P."/>
            <person name="Nusbaum C."/>
            <person name="Oome S."/>
            <person name="Phillips A.J."/>
            <person name="van Rooyen D."/>
            <person name="Rzeszutek E."/>
            <person name="Saraiva M."/>
            <person name="Secombes C.J."/>
            <person name="Seidl M.F."/>
            <person name="Snel B."/>
            <person name="Stassen J.H."/>
            <person name="Sykes S."/>
            <person name="Tripathy S."/>
            <person name="van den Berg H."/>
            <person name="Vega-Arreguin J.C."/>
            <person name="Wawra S."/>
            <person name="Young S.K."/>
            <person name="Zeng Q."/>
            <person name="Dieguez-Uribeondo J."/>
            <person name="Russ C."/>
            <person name="Tyler B.M."/>
            <person name="van West P."/>
        </authorList>
    </citation>
    <scope>NUCLEOTIDE SEQUENCE [LARGE SCALE GENOMIC DNA]</scope>
    <source>
        <strain evidence="2 3">CBS 223.65</strain>
    </source>
</reference>
<dbReference type="VEuPathDB" id="FungiDB:SPRG_20159"/>
<sequence length="232" mass="24706">MKSVSWARLHTSRHSGSATDSIMRLSVGRTLGVKSMASAGSSTSLHMLSIMTAVWRLTAVLFSLRPRTRSGSMMARAGASTVLTNVVDASLWTHSETSAGLAMHEMSAGMKGSISAFEAVPQALIMRAWAAFLTSARVSQICSEALGMMSGKQRESWTGWSSARSLIKLSAPSFVCHFLVRSRPEKICGRSTRSALWLAACTMALAAAAAGARTVIFLSAYKSRTAPRSGAR</sequence>
<keyword evidence="1" id="KW-0472">Membrane</keyword>
<dbReference type="RefSeq" id="XP_012200957.1">
    <property type="nucleotide sequence ID" value="XM_012345567.1"/>
</dbReference>
<keyword evidence="3" id="KW-1185">Reference proteome</keyword>
<proteinExistence type="predicted"/>
<accession>A0A067CD09</accession>
<dbReference type="EMBL" id="KK583211">
    <property type="protein sequence ID" value="KDO28383.1"/>
    <property type="molecule type" value="Genomic_DNA"/>
</dbReference>
<protein>
    <submittedName>
        <fullName evidence="2">Uncharacterized protein</fullName>
    </submittedName>
</protein>
<dbReference type="KEGG" id="spar:SPRG_20159"/>
<keyword evidence="1" id="KW-0812">Transmembrane</keyword>
<feature type="transmembrane region" description="Helical" evidence="1">
    <location>
        <begin position="195"/>
        <end position="221"/>
    </location>
</feature>
<evidence type="ECO:0000256" key="1">
    <source>
        <dbReference type="SAM" id="Phobius"/>
    </source>
</evidence>
<dbReference type="OrthoDB" id="10639176at2759"/>
<organism evidence="2 3">
    <name type="scientific">Saprolegnia parasitica (strain CBS 223.65)</name>
    <dbReference type="NCBI Taxonomy" id="695850"/>
    <lineage>
        <taxon>Eukaryota</taxon>
        <taxon>Sar</taxon>
        <taxon>Stramenopiles</taxon>
        <taxon>Oomycota</taxon>
        <taxon>Saprolegniomycetes</taxon>
        <taxon>Saprolegniales</taxon>
        <taxon>Saprolegniaceae</taxon>
        <taxon>Saprolegnia</taxon>
    </lineage>
</organism>
<keyword evidence="1" id="KW-1133">Transmembrane helix</keyword>
<dbReference type="GeneID" id="24141367"/>
<gene>
    <name evidence="2" type="ORF">SPRG_20159</name>
</gene>
<feature type="transmembrane region" description="Helical" evidence="1">
    <location>
        <begin position="45"/>
        <end position="64"/>
    </location>
</feature>
<name>A0A067CD09_SAPPC</name>
<dbReference type="Proteomes" id="UP000030745">
    <property type="component" value="Unassembled WGS sequence"/>
</dbReference>
<evidence type="ECO:0000313" key="3">
    <source>
        <dbReference type="Proteomes" id="UP000030745"/>
    </source>
</evidence>
<dbReference type="AlphaFoldDB" id="A0A067CD09"/>
<evidence type="ECO:0000313" key="2">
    <source>
        <dbReference type="EMBL" id="KDO28383.1"/>
    </source>
</evidence>